<gene>
    <name evidence="2" type="ORF">A1507_19125</name>
</gene>
<proteinExistence type="predicted"/>
<reference evidence="2 3" key="1">
    <citation type="submission" date="2016-03" db="EMBL/GenBank/DDBJ databases">
        <authorList>
            <person name="Ploux O."/>
        </authorList>
    </citation>
    <scope>NUCLEOTIDE SEQUENCE [LARGE SCALE GENOMIC DNA]</scope>
    <source>
        <strain evidence="2 3">R-45378</strain>
    </source>
</reference>
<protein>
    <submittedName>
        <fullName evidence="2">Uncharacterized protein</fullName>
    </submittedName>
</protein>
<evidence type="ECO:0000256" key="1">
    <source>
        <dbReference type="SAM" id="MobiDB-lite"/>
    </source>
</evidence>
<dbReference type="Proteomes" id="UP000077857">
    <property type="component" value="Unassembled WGS sequence"/>
</dbReference>
<name>A0A177N370_9GAMM</name>
<dbReference type="AlphaFoldDB" id="A0A177N370"/>
<organism evidence="2 3">
    <name type="scientific">Methylomonas koyamae</name>
    <dbReference type="NCBI Taxonomy" id="702114"/>
    <lineage>
        <taxon>Bacteria</taxon>
        <taxon>Pseudomonadati</taxon>
        <taxon>Pseudomonadota</taxon>
        <taxon>Gammaproteobacteria</taxon>
        <taxon>Methylococcales</taxon>
        <taxon>Methylococcaceae</taxon>
        <taxon>Methylomonas</taxon>
    </lineage>
</organism>
<dbReference type="RefSeq" id="WP_064042100.1">
    <property type="nucleotide sequence ID" value="NZ_LUUJ01000112.1"/>
</dbReference>
<dbReference type="OrthoDB" id="598431at2"/>
<dbReference type="EMBL" id="LUUJ01000112">
    <property type="protein sequence ID" value="OAI12104.1"/>
    <property type="molecule type" value="Genomic_DNA"/>
</dbReference>
<comment type="caution">
    <text evidence="2">The sequence shown here is derived from an EMBL/GenBank/DDBJ whole genome shotgun (WGS) entry which is preliminary data.</text>
</comment>
<feature type="compositionally biased region" description="Low complexity" evidence="1">
    <location>
        <begin position="59"/>
        <end position="73"/>
    </location>
</feature>
<feature type="region of interest" description="Disordered" evidence="1">
    <location>
        <begin position="48"/>
        <end position="73"/>
    </location>
</feature>
<evidence type="ECO:0000313" key="3">
    <source>
        <dbReference type="Proteomes" id="UP000077857"/>
    </source>
</evidence>
<sequence length="73" mass="8003">MSKLTKATLSPDTQAMLDCLQLAVNKTLERKRRLGQYVVQWDGKEPFAIGEDAPEELKPVLSDSASSSEVPPS</sequence>
<accession>A0A177N370</accession>
<evidence type="ECO:0000313" key="2">
    <source>
        <dbReference type="EMBL" id="OAI12104.1"/>
    </source>
</evidence>